<dbReference type="InterPro" id="IPR007712">
    <property type="entry name" value="RelE/ParE_toxin"/>
</dbReference>
<name>A0A212L795_9BACT</name>
<accession>A0A212L795</accession>
<dbReference type="InterPro" id="IPR035093">
    <property type="entry name" value="RelE/ParE_toxin_dom_sf"/>
</dbReference>
<gene>
    <name evidence="2" type="ORF">KL86DES1_21302</name>
</gene>
<organism evidence="2">
    <name type="scientific">uncultured Desulfovibrio sp</name>
    <dbReference type="NCBI Taxonomy" id="167968"/>
    <lineage>
        <taxon>Bacteria</taxon>
        <taxon>Pseudomonadati</taxon>
        <taxon>Thermodesulfobacteriota</taxon>
        <taxon>Desulfovibrionia</taxon>
        <taxon>Desulfovibrionales</taxon>
        <taxon>Desulfovibrionaceae</taxon>
        <taxon>Desulfovibrio</taxon>
        <taxon>environmental samples</taxon>
    </lineage>
</organism>
<protein>
    <submittedName>
        <fullName evidence="2">Plasmid stabilization system (Modular protein)</fullName>
    </submittedName>
</protein>
<dbReference type="EMBL" id="FMJC01000002">
    <property type="protein sequence ID" value="SCM73443.1"/>
    <property type="molecule type" value="Genomic_DNA"/>
</dbReference>
<proteinExistence type="predicted"/>
<sequence length="122" mass="14109">MDATKAWRVAFTRQDDKDINGIFAFIADRDGADTAEAILNKFIQARDSLCELPDRGRIPPELKRVNILPYREIQILPYRIVYQASKATHEVHIHIVADGRRNFTDFLKERLLNISSSKVDRQ</sequence>
<dbReference type="Gene3D" id="3.30.2310.20">
    <property type="entry name" value="RelE-like"/>
    <property type="match status" value="1"/>
</dbReference>
<evidence type="ECO:0000256" key="1">
    <source>
        <dbReference type="ARBA" id="ARBA00022649"/>
    </source>
</evidence>
<keyword evidence="1" id="KW-1277">Toxin-antitoxin system</keyword>
<evidence type="ECO:0000313" key="2">
    <source>
        <dbReference type="EMBL" id="SCM73443.1"/>
    </source>
</evidence>
<dbReference type="RefSeq" id="WP_179980692.1">
    <property type="nucleotide sequence ID" value="NZ_LT608333.1"/>
</dbReference>
<dbReference type="AlphaFoldDB" id="A0A212L795"/>
<reference evidence="2" key="1">
    <citation type="submission" date="2016-08" db="EMBL/GenBank/DDBJ databases">
        <authorList>
            <person name="Seilhamer J.J."/>
        </authorList>
    </citation>
    <scope>NUCLEOTIDE SEQUENCE</scope>
    <source>
        <strain evidence="2">86-1</strain>
    </source>
</reference>
<dbReference type="Pfam" id="PF05016">
    <property type="entry name" value="ParE_toxin"/>
    <property type="match status" value="1"/>
</dbReference>